<organism evidence="22 23">
    <name type="scientific">Pseudoalteromonas denitrificans DSM 6059</name>
    <dbReference type="NCBI Taxonomy" id="1123010"/>
    <lineage>
        <taxon>Bacteria</taxon>
        <taxon>Pseudomonadati</taxon>
        <taxon>Pseudomonadota</taxon>
        <taxon>Gammaproteobacteria</taxon>
        <taxon>Alteromonadales</taxon>
        <taxon>Pseudoalteromonadaceae</taxon>
        <taxon>Pseudoalteromonas</taxon>
    </lineage>
</organism>
<dbReference type="GO" id="GO:0052855">
    <property type="term" value="F:ADP-dependent NAD(P)H-hydrate dehydratase activity"/>
    <property type="evidence" value="ECO:0007669"/>
    <property type="project" value="UniProtKB-UniRule"/>
</dbReference>
<feature type="domain" description="YjeF C-terminal" evidence="20">
    <location>
        <begin position="229"/>
        <end position="507"/>
    </location>
</feature>
<evidence type="ECO:0000256" key="4">
    <source>
        <dbReference type="ARBA" id="ARBA00009524"/>
    </source>
</evidence>
<dbReference type="GO" id="GO:0005524">
    <property type="term" value="F:ATP binding"/>
    <property type="evidence" value="ECO:0007669"/>
    <property type="project" value="UniProtKB-UniRule"/>
</dbReference>
<evidence type="ECO:0000256" key="1">
    <source>
        <dbReference type="ARBA" id="ARBA00000013"/>
    </source>
</evidence>
<dbReference type="Gene3D" id="3.40.50.10260">
    <property type="entry name" value="YjeF N-terminal domain"/>
    <property type="match status" value="1"/>
</dbReference>
<evidence type="ECO:0000256" key="2">
    <source>
        <dbReference type="ARBA" id="ARBA00000909"/>
    </source>
</evidence>
<dbReference type="EC" id="4.2.1.136" evidence="19"/>
<evidence type="ECO:0000256" key="7">
    <source>
        <dbReference type="ARBA" id="ARBA00022840"/>
    </source>
</evidence>
<gene>
    <name evidence="17" type="primary">nnrD</name>
    <name evidence="18" type="synonym">nnrE</name>
    <name evidence="22" type="ORF">SAMN02745724_01913</name>
</gene>
<evidence type="ECO:0000256" key="18">
    <source>
        <dbReference type="HAMAP-Rule" id="MF_01966"/>
    </source>
</evidence>
<keyword evidence="11 18" id="KW-0413">Isomerase</keyword>
<dbReference type="CDD" id="cd01171">
    <property type="entry name" value="YXKO-related"/>
    <property type="match status" value="1"/>
</dbReference>
<comment type="caution">
    <text evidence="18">Lacks conserved residue(s) required for the propagation of feature annotation.</text>
</comment>
<keyword evidence="5 18" id="KW-0479">Metal-binding</keyword>
<dbReference type="PROSITE" id="PS01050">
    <property type="entry name" value="YJEF_C_2"/>
    <property type="match status" value="1"/>
</dbReference>
<comment type="catalytic activity">
    <reaction evidence="15 17 19">
        <text>(6S)-NADHX + ADP = AMP + phosphate + NADH + H(+)</text>
        <dbReference type="Rhea" id="RHEA:32223"/>
        <dbReference type="ChEBI" id="CHEBI:15378"/>
        <dbReference type="ChEBI" id="CHEBI:43474"/>
        <dbReference type="ChEBI" id="CHEBI:57945"/>
        <dbReference type="ChEBI" id="CHEBI:64074"/>
        <dbReference type="ChEBI" id="CHEBI:456215"/>
        <dbReference type="ChEBI" id="CHEBI:456216"/>
        <dbReference type="EC" id="4.2.1.136"/>
    </reaction>
</comment>
<evidence type="ECO:0000256" key="19">
    <source>
        <dbReference type="PIRNR" id="PIRNR017184"/>
    </source>
</evidence>
<comment type="catalytic activity">
    <reaction evidence="16 17 19">
        <text>(6S)-NADPHX + ADP = AMP + phosphate + NADPH + H(+)</text>
        <dbReference type="Rhea" id="RHEA:32235"/>
        <dbReference type="ChEBI" id="CHEBI:15378"/>
        <dbReference type="ChEBI" id="CHEBI:43474"/>
        <dbReference type="ChEBI" id="CHEBI:57783"/>
        <dbReference type="ChEBI" id="CHEBI:64076"/>
        <dbReference type="ChEBI" id="CHEBI:456215"/>
        <dbReference type="ChEBI" id="CHEBI:456216"/>
        <dbReference type="EC" id="4.2.1.136"/>
    </reaction>
</comment>
<comment type="similarity">
    <text evidence="17">Belongs to the NnrD/CARKD family.</text>
</comment>
<feature type="binding site" evidence="17">
    <location>
        <position position="438"/>
    </location>
    <ligand>
        <name>(6S)-NADPHX</name>
        <dbReference type="ChEBI" id="CHEBI:64076"/>
    </ligand>
</feature>
<dbReference type="SUPFAM" id="SSF64153">
    <property type="entry name" value="YjeF N-terminal domain-like"/>
    <property type="match status" value="1"/>
</dbReference>
<keyword evidence="7 17" id="KW-0067">ATP-binding</keyword>
<dbReference type="EC" id="5.1.99.6" evidence="19"/>
<dbReference type="Pfam" id="PF03853">
    <property type="entry name" value="YjeF_N"/>
    <property type="match status" value="1"/>
</dbReference>
<dbReference type="HAMAP" id="MF_01966">
    <property type="entry name" value="NADHX_epimerase"/>
    <property type="match status" value="1"/>
</dbReference>
<feature type="domain" description="YjeF N-terminal" evidence="21">
    <location>
        <begin position="19"/>
        <end position="219"/>
    </location>
</feature>
<evidence type="ECO:0000259" key="20">
    <source>
        <dbReference type="PROSITE" id="PS51383"/>
    </source>
</evidence>
<proteinExistence type="inferred from homology"/>
<dbReference type="InterPro" id="IPR017953">
    <property type="entry name" value="Carbohydrate_kinase_pred_CS"/>
</dbReference>
<dbReference type="STRING" id="1123010.SAMN02745724_01913"/>
<dbReference type="GO" id="GO:0110051">
    <property type="term" value="P:metabolite repair"/>
    <property type="evidence" value="ECO:0007669"/>
    <property type="project" value="TreeGrafter"/>
</dbReference>
<dbReference type="InterPro" id="IPR004443">
    <property type="entry name" value="YjeF_N_dom"/>
</dbReference>
<evidence type="ECO:0000256" key="16">
    <source>
        <dbReference type="ARBA" id="ARBA00049209"/>
    </source>
</evidence>
<protein>
    <recommendedName>
        <fullName evidence="19">Bifunctional NAD(P)H-hydrate repair enzyme</fullName>
    </recommendedName>
    <alternativeName>
        <fullName evidence="19">Nicotinamide nucleotide repair protein</fullName>
    </alternativeName>
    <domain>
        <recommendedName>
            <fullName evidence="19">ADP-dependent (S)-NAD(P)H-hydrate dehydratase</fullName>
            <ecNumber evidence="19">4.2.1.136</ecNumber>
        </recommendedName>
        <alternativeName>
            <fullName evidence="19">ADP-dependent NAD(P)HX dehydratase</fullName>
        </alternativeName>
    </domain>
    <domain>
        <recommendedName>
            <fullName evidence="19">NAD(P)H-hydrate epimerase</fullName>
            <ecNumber evidence="19">5.1.99.6</ecNumber>
        </recommendedName>
    </domain>
</protein>
<comment type="catalytic activity">
    <reaction evidence="1 18 19">
        <text>(6R)-NADHX = (6S)-NADHX</text>
        <dbReference type="Rhea" id="RHEA:32215"/>
        <dbReference type="ChEBI" id="CHEBI:64074"/>
        <dbReference type="ChEBI" id="CHEBI:64075"/>
        <dbReference type="EC" id="5.1.99.6"/>
    </reaction>
</comment>
<dbReference type="Proteomes" id="UP000198862">
    <property type="component" value="Unassembled WGS sequence"/>
</dbReference>
<comment type="similarity">
    <text evidence="4 19">In the C-terminal section; belongs to the NnrD/CARKD family.</text>
</comment>
<comment type="subunit">
    <text evidence="17">Homotetramer.</text>
</comment>
<dbReference type="HAMAP" id="MF_01965">
    <property type="entry name" value="NADHX_dehydratase"/>
    <property type="match status" value="1"/>
</dbReference>
<dbReference type="NCBIfam" id="TIGR00197">
    <property type="entry name" value="yjeF_nterm"/>
    <property type="match status" value="1"/>
</dbReference>
<feature type="binding site" evidence="18">
    <location>
        <position position="129"/>
    </location>
    <ligand>
        <name>K(+)</name>
        <dbReference type="ChEBI" id="CHEBI:29103"/>
    </ligand>
</feature>
<dbReference type="SUPFAM" id="SSF53613">
    <property type="entry name" value="Ribokinase-like"/>
    <property type="match status" value="1"/>
</dbReference>
<comment type="function">
    <text evidence="18">Catalyzes the epimerization of the S- and R-forms of NAD(P)HX, a damaged form of NAD(P)H that is a result of enzymatic or heat-dependent hydration. This is a prerequisite for the S-specific NAD(P)H-hydrate dehydratase to allow the repair of both epimers of NAD(P)HX.</text>
</comment>
<evidence type="ECO:0000256" key="6">
    <source>
        <dbReference type="ARBA" id="ARBA00022741"/>
    </source>
</evidence>
<dbReference type="InterPro" id="IPR030677">
    <property type="entry name" value="Nnr"/>
</dbReference>
<feature type="binding site" evidence="18">
    <location>
        <begin position="67"/>
        <end position="71"/>
    </location>
    <ligand>
        <name>(6S)-NADPHX</name>
        <dbReference type="ChEBI" id="CHEBI:64076"/>
    </ligand>
</feature>
<evidence type="ECO:0000256" key="3">
    <source>
        <dbReference type="ARBA" id="ARBA00006001"/>
    </source>
</evidence>
<dbReference type="EMBL" id="FOLO01000011">
    <property type="protein sequence ID" value="SFC53763.1"/>
    <property type="molecule type" value="Genomic_DNA"/>
</dbReference>
<evidence type="ECO:0000256" key="13">
    <source>
        <dbReference type="ARBA" id="ARBA00023268"/>
    </source>
</evidence>
<keyword evidence="8 17" id="KW-0521">NADP</keyword>
<evidence type="ECO:0000256" key="9">
    <source>
        <dbReference type="ARBA" id="ARBA00022958"/>
    </source>
</evidence>
<keyword evidence="9 18" id="KW-0630">Potassium</keyword>
<evidence type="ECO:0000256" key="15">
    <source>
        <dbReference type="ARBA" id="ARBA00048238"/>
    </source>
</evidence>
<evidence type="ECO:0000256" key="8">
    <source>
        <dbReference type="ARBA" id="ARBA00022857"/>
    </source>
</evidence>
<dbReference type="InterPro" id="IPR036652">
    <property type="entry name" value="YjeF_N_dom_sf"/>
</dbReference>
<feature type="binding site" evidence="18">
    <location>
        <position position="68"/>
    </location>
    <ligand>
        <name>K(+)</name>
        <dbReference type="ChEBI" id="CHEBI:29103"/>
    </ligand>
</feature>
<evidence type="ECO:0000259" key="21">
    <source>
        <dbReference type="PROSITE" id="PS51385"/>
    </source>
</evidence>
<dbReference type="Gene3D" id="3.40.1190.20">
    <property type="match status" value="1"/>
</dbReference>
<dbReference type="GO" id="GO:0046496">
    <property type="term" value="P:nicotinamide nucleotide metabolic process"/>
    <property type="evidence" value="ECO:0007669"/>
    <property type="project" value="UniProtKB-UniRule"/>
</dbReference>
<feature type="binding site" evidence="18">
    <location>
        <begin position="133"/>
        <end position="139"/>
    </location>
    <ligand>
        <name>(6S)-NADPHX</name>
        <dbReference type="ChEBI" id="CHEBI:64076"/>
    </ligand>
</feature>
<evidence type="ECO:0000256" key="5">
    <source>
        <dbReference type="ARBA" id="ARBA00022723"/>
    </source>
</evidence>
<dbReference type="InterPro" id="IPR000631">
    <property type="entry name" value="CARKD"/>
</dbReference>
<evidence type="ECO:0000256" key="10">
    <source>
        <dbReference type="ARBA" id="ARBA00023027"/>
    </source>
</evidence>
<dbReference type="PROSITE" id="PS51385">
    <property type="entry name" value="YJEF_N"/>
    <property type="match status" value="1"/>
</dbReference>
<dbReference type="NCBIfam" id="TIGR00196">
    <property type="entry name" value="yjeF_cterm"/>
    <property type="match status" value="1"/>
</dbReference>
<comment type="function">
    <text evidence="14 19">Bifunctional enzyme that catalyzes the epimerization of the S- and R-forms of NAD(P)HX and the dehydration of the S-form of NAD(P)HX at the expense of ADP, which is converted to AMP. This allows the repair of both epimers of NAD(P)HX, a damaged form of NAD(P)H that is a result of enzymatic or heat-dependent hydration.</text>
</comment>
<feature type="binding site" evidence="17">
    <location>
        <position position="437"/>
    </location>
    <ligand>
        <name>AMP</name>
        <dbReference type="ChEBI" id="CHEBI:456215"/>
    </ligand>
</feature>
<comment type="similarity">
    <text evidence="3 19">In the N-terminal section; belongs to the NnrE/AIBP family.</text>
</comment>
<dbReference type="GO" id="GO:0046872">
    <property type="term" value="F:metal ion binding"/>
    <property type="evidence" value="ECO:0007669"/>
    <property type="project" value="UniProtKB-UniRule"/>
</dbReference>
<dbReference type="AlphaFoldDB" id="A0A1I1K6V4"/>
<dbReference type="OrthoDB" id="9806925at2"/>
<keyword evidence="6 17" id="KW-0547">Nucleotide-binding</keyword>
<name>A0A1I1K6V4_9GAMM</name>
<dbReference type="GO" id="GO:0052856">
    <property type="term" value="F:NAD(P)HX epimerase activity"/>
    <property type="evidence" value="ECO:0007669"/>
    <property type="project" value="UniProtKB-UniRule"/>
</dbReference>
<evidence type="ECO:0000256" key="17">
    <source>
        <dbReference type="HAMAP-Rule" id="MF_01965"/>
    </source>
</evidence>
<keyword evidence="23" id="KW-1185">Reference proteome</keyword>
<dbReference type="RefSeq" id="WP_091983153.1">
    <property type="nucleotide sequence ID" value="NZ_FOLO01000011.1"/>
</dbReference>
<dbReference type="PIRSF" id="PIRSF017184">
    <property type="entry name" value="Nnr"/>
    <property type="match status" value="1"/>
</dbReference>
<comment type="function">
    <text evidence="17">Catalyzes the dehydration of the S-form of NAD(P)HX at the expense of ADP, which is converted to AMP. Together with NAD(P)HX epimerase, which catalyzes the epimerization of the S- and R-forms, the enzyme allows the repair of both epimers of NAD(P)HX, a damaged form of NAD(P)H that is a result of enzymatic or heat-dependent hydration.</text>
</comment>
<keyword evidence="13" id="KW-0511">Multifunctional enzyme</keyword>
<comment type="similarity">
    <text evidence="18">Belongs to the NnrE/AIBP family.</text>
</comment>
<feature type="binding site" evidence="17">
    <location>
        <begin position="409"/>
        <end position="413"/>
    </location>
    <ligand>
        <name>AMP</name>
        <dbReference type="ChEBI" id="CHEBI:456215"/>
    </ligand>
</feature>
<comment type="catalytic activity">
    <reaction evidence="2 18 19">
        <text>(6R)-NADPHX = (6S)-NADPHX</text>
        <dbReference type="Rhea" id="RHEA:32227"/>
        <dbReference type="ChEBI" id="CHEBI:64076"/>
        <dbReference type="ChEBI" id="CHEBI:64077"/>
        <dbReference type="EC" id="5.1.99.6"/>
    </reaction>
</comment>
<evidence type="ECO:0000256" key="11">
    <source>
        <dbReference type="ARBA" id="ARBA00023235"/>
    </source>
</evidence>
<comment type="cofactor">
    <cofactor evidence="17">
        <name>Mg(2+)</name>
        <dbReference type="ChEBI" id="CHEBI:18420"/>
    </cofactor>
</comment>
<evidence type="ECO:0000313" key="22">
    <source>
        <dbReference type="EMBL" id="SFC53763.1"/>
    </source>
</evidence>
<feature type="binding site" evidence="17">
    <location>
        <position position="325"/>
    </location>
    <ligand>
        <name>(6S)-NADPHX</name>
        <dbReference type="ChEBI" id="CHEBI:64076"/>
    </ligand>
</feature>
<sequence length="507" mass="54382">MAVLYNANLPQVAYSAQQVQKNESIIAKKMGVDMYQLMQRAGKSVFSVLWDRFNNVNDILILAGKGNNGGDGYIVAKSAIENNLSVKVFSICEPNALKGDALRAYTDFVKAGGVLETNLSFDACDLIIDALLGTGFSGELSEEIQNITQHANSSYKPIISIDVPSGVNATTGYISEHAICANTTVTFIGLKQALLSGIATNYVGKLFFSGLGISDEFEKRVDSNTHYLSQASLLSHKLIRKKASYKNQHGHVLVIGGDKGMAGAVRLAGEACLRSGAGLVSIATHIDNVSSVLNGRYELMVHGIQDDTHLIPLIEKSAVIVIGPGMGQSSWSKMLWQTLLIYSEKVKIIDADGLNFLANNSVNLKNCVLTPHVGEASRLLQCTNQDIEFNRFDAVRKISERYQSTVVLKGPGSLVCNDEKININCSGTAAMASAGMGDVLSGIIGGLVAQKMPELTIDNSIKLQNIIFEMTCLGVFIHGQAAQDASVNGINGLLASDLFPHIRRLVG</sequence>
<evidence type="ECO:0000313" key="23">
    <source>
        <dbReference type="Proteomes" id="UP000198862"/>
    </source>
</evidence>
<reference evidence="22 23" key="1">
    <citation type="submission" date="2016-10" db="EMBL/GenBank/DDBJ databases">
        <authorList>
            <person name="de Groot N.N."/>
        </authorList>
    </citation>
    <scope>NUCLEOTIDE SEQUENCE [LARGE SCALE GENOMIC DNA]</scope>
    <source>
        <strain evidence="22 23">DSM 6059</strain>
    </source>
</reference>
<comment type="cofactor">
    <cofactor evidence="18 19">
        <name>K(+)</name>
        <dbReference type="ChEBI" id="CHEBI:29103"/>
    </cofactor>
    <text evidence="18 19">Binds 1 potassium ion per subunit.</text>
</comment>
<evidence type="ECO:0000256" key="12">
    <source>
        <dbReference type="ARBA" id="ARBA00023239"/>
    </source>
</evidence>
<feature type="binding site" evidence="18">
    <location>
        <position position="162"/>
    </location>
    <ligand>
        <name>(6S)-NADPHX</name>
        <dbReference type="ChEBI" id="CHEBI:64076"/>
    </ligand>
</feature>
<feature type="binding site" evidence="17">
    <location>
        <position position="372"/>
    </location>
    <ligand>
        <name>(6S)-NADPHX</name>
        <dbReference type="ChEBI" id="CHEBI:64076"/>
    </ligand>
</feature>
<dbReference type="PANTHER" id="PTHR12592:SF0">
    <property type="entry name" value="ATP-DEPENDENT (S)-NAD(P)H-HYDRATE DEHYDRATASE"/>
    <property type="match status" value="1"/>
</dbReference>
<feature type="binding site" evidence="18">
    <location>
        <position position="165"/>
    </location>
    <ligand>
        <name>K(+)</name>
        <dbReference type="ChEBI" id="CHEBI:29103"/>
    </ligand>
</feature>
<dbReference type="PROSITE" id="PS51383">
    <property type="entry name" value="YJEF_C_3"/>
    <property type="match status" value="1"/>
</dbReference>
<evidence type="ECO:0000256" key="14">
    <source>
        <dbReference type="ARBA" id="ARBA00025153"/>
    </source>
</evidence>
<dbReference type="Pfam" id="PF01256">
    <property type="entry name" value="Carb_kinase"/>
    <property type="match status" value="1"/>
</dbReference>
<dbReference type="InterPro" id="IPR029056">
    <property type="entry name" value="Ribokinase-like"/>
</dbReference>
<accession>A0A1I1K6V4</accession>
<keyword evidence="12 17" id="KW-0456">Lyase</keyword>
<dbReference type="PANTHER" id="PTHR12592">
    <property type="entry name" value="ATP-DEPENDENT (S)-NAD(P)H-HYDRATE DEHYDRATASE FAMILY MEMBER"/>
    <property type="match status" value="1"/>
</dbReference>
<keyword evidence="10 17" id="KW-0520">NAD</keyword>
<feature type="binding site" evidence="17">
    <location>
        <position position="264"/>
    </location>
    <ligand>
        <name>(6S)-NADPHX</name>
        <dbReference type="ChEBI" id="CHEBI:64076"/>
    </ligand>
</feature>